<feature type="compositionally biased region" description="Basic and acidic residues" evidence="3">
    <location>
        <begin position="262"/>
        <end position="272"/>
    </location>
</feature>
<dbReference type="GO" id="GO:0003730">
    <property type="term" value="F:mRNA 3'-UTR binding"/>
    <property type="evidence" value="ECO:0000318"/>
    <property type="project" value="GO_Central"/>
</dbReference>
<dbReference type="HOGENOM" id="CLU_016442_0_0_1"/>
<evidence type="ECO:0000256" key="1">
    <source>
        <dbReference type="ARBA" id="ARBA00022884"/>
    </source>
</evidence>
<feature type="region of interest" description="Disordered" evidence="3">
    <location>
        <begin position="262"/>
        <end position="334"/>
    </location>
</feature>
<feature type="region of interest" description="Disordered" evidence="3">
    <location>
        <begin position="623"/>
        <end position="674"/>
    </location>
</feature>
<dbReference type="Proteomes" id="UP000017836">
    <property type="component" value="Unassembled WGS sequence"/>
</dbReference>
<dbReference type="OrthoDB" id="3800936at2759"/>
<dbReference type="PROSITE" id="PS50102">
    <property type="entry name" value="RRM"/>
    <property type="match status" value="3"/>
</dbReference>
<evidence type="ECO:0000313" key="6">
    <source>
        <dbReference type="Proteomes" id="UP000017836"/>
    </source>
</evidence>
<name>W1NWD8_AMBTC</name>
<dbReference type="GO" id="GO:1990904">
    <property type="term" value="C:ribonucleoprotein complex"/>
    <property type="evidence" value="ECO:0000318"/>
    <property type="project" value="GO_Central"/>
</dbReference>
<feature type="domain" description="RRM" evidence="4">
    <location>
        <begin position="203"/>
        <end position="283"/>
    </location>
</feature>
<organism evidence="5 6">
    <name type="scientific">Amborella trichopoda</name>
    <dbReference type="NCBI Taxonomy" id="13333"/>
    <lineage>
        <taxon>Eukaryota</taxon>
        <taxon>Viridiplantae</taxon>
        <taxon>Streptophyta</taxon>
        <taxon>Embryophyta</taxon>
        <taxon>Tracheophyta</taxon>
        <taxon>Spermatophyta</taxon>
        <taxon>Magnoliopsida</taxon>
        <taxon>Amborellales</taxon>
        <taxon>Amborellaceae</taxon>
        <taxon>Amborella</taxon>
    </lineage>
</organism>
<dbReference type="InterPro" id="IPR041337">
    <property type="entry name" value="hnRNP_Q_AcD"/>
</dbReference>
<evidence type="ECO:0000256" key="3">
    <source>
        <dbReference type="SAM" id="MobiDB-lite"/>
    </source>
</evidence>
<keyword evidence="6" id="KW-1185">Reference proteome</keyword>
<dbReference type="AlphaFoldDB" id="W1NWD8"/>
<evidence type="ECO:0000259" key="4">
    <source>
        <dbReference type="PROSITE" id="PS50102"/>
    </source>
</evidence>
<reference evidence="6" key="1">
    <citation type="journal article" date="2013" name="Science">
        <title>The Amborella genome and the evolution of flowering plants.</title>
        <authorList>
            <consortium name="Amborella Genome Project"/>
        </authorList>
    </citation>
    <scope>NUCLEOTIDE SEQUENCE [LARGE SCALE GENOMIC DNA]</scope>
</reference>
<dbReference type="InterPro" id="IPR012677">
    <property type="entry name" value="Nucleotide-bd_a/b_plait_sf"/>
</dbReference>
<dbReference type="KEGG" id="atr:18427986"/>
<dbReference type="EMBL" id="KI394965">
    <property type="protein sequence ID" value="ERM99942.1"/>
    <property type="molecule type" value="Genomic_DNA"/>
</dbReference>
<keyword evidence="1 2" id="KW-0694">RNA-binding</keyword>
<dbReference type="GO" id="GO:0005634">
    <property type="term" value="C:nucleus"/>
    <property type="evidence" value="ECO:0000318"/>
    <property type="project" value="GO_Central"/>
</dbReference>
<feature type="region of interest" description="Disordered" evidence="3">
    <location>
        <begin position="560"/>
        <end position="589"/>
    </location>
</feature>
<dbReference type="SMART" id="SM00360">
    <property type="entry name" value="RRM"/>
    <property type="match status" value="3"/>
</dbReference>
<dbReference type="OMA" id="CKEWTSE"/>
<feature type="region of interest" description="Disordered" evidence="3">
    <location>
        <begin position="474"/>
        <end position="498"/>
    </location>
</feature>
<dbReference type="SUPFAM" id="SSF54928">
    <property type="entry name" value="RNA-binding domain, RBD"/>
    <property type="match status" value="2"/>
</dbReference>
<dbReference type="GO" id="GO:0008266">
    <property type="term" value="F:poly(U) RNA binding"/>
    <property type="evidence" value="ECO:0000318"/>
    <property type="project" value="GO_Central"/>
</dbReference>
<dbReference type="Pfam" id="PF18360">
    <property type="entry name" value="hnRNP_Q_AcD"/>
    <property type="match status" value="1"/>
</dbReference>
<feature type="compositionally biased region" description="Polar residues" evidence="3">
    <location>
        <begin position="489"/>
        <end position="498"/>
    </location>
</feature>
<feature type="domain" description="RRM" evidence="4">
    <location>
        <begin position="101"/>
        <end position="190"/>
    </location>
</feature>
<accession>W1NWD8</accession>
<proteinExistence type="predicted"/>
<dbReference type="GO" id="GO:0008143">
    <property type="term" value="F:poly(A) binding"/>
    <property type="evidence" value="ECO:0000318"/>
    <property type="project" value="GO_Central"/>
</dbReference>
<dbReference type="Gene3D" id="3.30.70.330">
    <property type="match status" value="3"/>
</dbReference>
<evidence type="ECO:0000256" key="2">
    <source>
        <dbReference type="PROSITE-ProRule" id="PRU00176"/>
    </source>
</evidence>
<dbReference type="GO" id="GO:0005829">
    <property type="term" value="C:cytosol"/>
    <property type="evidence" value="ECO:0000318"/>
    <property type="project" value="GO_Central"/>
</dbReference>
<dbReference type="eggNOG" id="KOG0117">
    <property type="taxonomic scope" value="Eukaryota"/>
</dbReference>
<dbReference type="CDD" id="cd00590">
    <property type="entry name" value="RRM_SF"/>
    <property type="match status" value="1"/>
</dbReference>
<feature type="region of interest" description="Disordered" evidence="3">
    <location>
        <begin position="1"/>
        <end position="20"/>
    </location>
</feature>
<feature type="compositionally biased region" description="Low complexity" evidence="3">
    <location>
        <begin position="312"/>
        <end position="321"/>
    </location>
</feature>
<evidence type="ECO:0000313" key="5">
    <source>
        <dbReference type="EMBL" id="ERM99942.1"/>
    </source>
</evidence>
<dbReference type="PANTHER" id="PTHR21245">
    <property type="entry name" value="HETEROGENEOUS NUCLEAR RIBONUCLEOPROTEIN"/>
    <property type="match status" value="1"/>
</dbReference>
<feature type="domain" description="RRM" evidence="4">
    <location>
        <begin position="22"/>
        <end position="99"/>
    </location>
</feature>
<feature type="compositionally biased region" description="Basic and acidic residues" evidence="3">
    <location>
        <begin position="283"/>
        <end position="311"/>
    </location>
</feature>
<protein>
    <recommendedName>
        <fullName evidence="4">RRM domain-containing protein</fullName>
    </recommendedName>
</protein>
<sequence>MAQRNRLPDHSGHEHDRRVKGSEIFIGGMPRSVTEKIIKEVFSAFGEIAEIRLMKDKSGIPKGFCFVRYTTKQAALRAQKEKDQTLLLGKRIGVAPSSDQDSLFLGNLRKEWGFEELDKMIREVFEDVVAIDLAMPPSSTGSSDRRRQNRGFAFVRFPSHAAAARAHRVGNQPDFLLGGKWHPSVDWADRETDVDPEELAKVKIAFVANLPNNINEEHLERLFNPFGKLVRVAVSRKSGVPVGFVHFAKRSDLDNAINELDGKTVEGPEKGTKFSLEVSVARPDNRDRKRTRDESQEKISHRSEGRFKSSRDSPSYRYSDNSKSKAPRLTKGSEVPVAADPYEAAVLSLPPAVTERLLRIFRLGIATRYDLDIGCITSLGELSEVVAVSVLDQFMQNADRPGKGAYLSGLISGHEDERPGLNRRPLQLSRGRSVERDSGSVRVGRTRSPDSLALHAASSRFDSYIPRPSLYPSYTSPLSDELPKPRARLSTNGDPVSLSSYRAAQKSSGGYGGLSIERDSRFGKVAEREPHFGPGLERDAHLGSSLERETSFLSGLEREPRMGSGFEREPRAGTGFERESHAGTDFERESRAGTGFERDTRIGPGYERGTRIGLGYDIEGRSLGLERETRTGSGTERQPQVKFDPFTGTPYKFDPFTGEPIQPDPAPRRAGSYY</sequence>
<dbReference type="Gramene" id="ERM99942">
    <property type="protein sequence ID" value="ERM99942"/>
    <property type="gene ID" value="AMTR_s00110p00107430"/>
</dbReference>
<dbReference type="CDD" id="cd21039">
    <property type="entry name" value="NURR"/>
    <property type="match status" value="1"/>
</dbReference>
<dbReference type="Pfam" id="PF00076">
    <property type="entry name" value="RRM_1"/>
    <property type="match status" value="2"/>
</dbReference>
<dbReference type="STRING" id="13333.W1NWD8"/>
<gene>
    <name evidence="5" type="ORF">AMTR_s00110p00107430</name>
</gene>
<dbReference type="InterPro" id="IPR035979">
    <property type="entry name" value="RBD_domain_sf"/>
</dbReference>
<dbReference type="InterPro" id="IPR000504">
    <property type="entry name" value="RRM_dom"/>
</dbReference>